<feature type="compositionally biased region" description="Low complexity" evidence="8">
    <location>
        <begin position="48"/>
        <end position="58"/>
    </location>
</feature>
<feature type="region of interest" description="Disordered" evidence="8">
    <location>
        <begin position="1"/>
        <end position="73"/>
    </location>
</feature>
<comment type="subcellular location">
    <subcellularLocation>
        <location evidence="1">Membrane</location>
        <topology evidence="1">Multi-pass membrane protein</topology>
    </subcellularLocation>
</comment>
<dbReference type="RefSeq" id="WP_023591395.1">
    <property type="nucleotide sequence ID" value="NZ_ASHX02000001.1"/>
</dbReference>
<dbReference type="eggNOG" id="COG1457">
    <property type="taxonomic scope" value="Bacteria"/>
</dbReference>
<accession>A0A1D3DLE5</accession>
<feature type="transmembrane region" description="Helical" evidence="9">
    <location>
        <begin position="171"/>
        <end position="195"/>
    </location>
</feature>
<feature type="compositionally biased region" description="Pro residues" evidence="8">
    <location>
        <begin position="7"/>
        <end position="47"/>
    </location>
</feature>
<evidence type="ECO:0000313" key="11">
    <source>
        <dbReference type="Proteomes" id="UP000095329"/>
    </source>
</evidence>
<evidence type="ECO:0000256" key="4">
    <source>
        <dbReference type="ARBA" id="ARBA00022692"/>
    </source>
</evidence>
<feature type="transmembrane region" description="Helical" evidence="9">
    <location>
        <begin position="419"/>
        <end position="439"/>
    </location>
</feature>
<keyword evidence="4 9" id="KW-0812">Transmembrane</keyword>
<feature type="transmembrane region" description="Helical" evidence="9">
    <location>
        <begin position="271"/>
        <end position="289"/>
    </location>
</feature>
<gene>
    <name evidence="10" type="ORF">J116_000210</name>
</gene>
<evidence type="ECO:0000256" key="5">
    <source>
        <dbReference type="ARBA" id="ARBA00022989"/>
    </source>
</evidence>
<dbReference type="AlphaFoldDB" id="A0A1D3DLE5"/>
<dbReference type="Pfam" id="PF02133">
    <property type="entry name" value="Transp_cyt_pur"/>
    <property type="match status" value="1"/>
</dbReference>
<evidence type="ECO:0000313" key="10">
    <source>
        <dbReference type="EMBL" id="OEJ93148.1"/>
    </source>
</evidence>
<feature type="transmembrane region" description="Helical" evidence="9">
    <location>
        <begin position="493"/>
        <end position="516"/>
    </location>
</feature>
<feature type="transmembrane region" description="Helical" evidence="9">
    <location>
        <begin position="125"/>
        <end position="150"/>
    </location>
</feature>
<feature type="transmembrane region" description="Helical" evidence="9">
    <location>
        <begin position="389"/>
        <end position="407"/>
    </location>
</feature>
<evidence type="ECO:0000256" key="6">
    <source>
        <dbReference type="ARBA" id="ARBA00023136"/>
    </source>
</evidence>
<feature type="transmembrane region" description="Helical" evidence="9">
    <location>
        <begin position="354"/>
        <end position="377"/>
    </location>
</feature>
<comment type="caution">
    <text evidence="10">The sequence shown here is derived from an EMBL/GenBank/DDBJ whole genome shotgun (WGS) entry which is preliminary data.</text>
</comment>
<keyword evidence="3 7" id="KW-0813">Transport</keyword>
<dbReference type="PIRSF" id="PIRSF002744">
    <property type="entry name" value="Pur-cyt_permease"/>
    <property type="match status" value="1"/>
</dbReference>
<organism evidence="10 11">
    <name type="scientific">Streptomyces thermolilacinus SPC6</name>
    <dbReference type="NCBI Taxonomy" id="1306406"/>
    <lineage>
        <taxon>Bacteria</taxon>
        <taxon>Bacillati</taxon>
        <taxon>Actinomycetota</taxon>
        <taxon>Actinomycetes</taxon>
        <taxon>Kitasatosporales</taxon>
        <taxon>Streptomycetaceae</taxon>
        <taxon>Streptomyces</taxon>
    </lineage>
</organism>
<comment type="similarity">
    <text evidence="2 7">Belongs to the purine-cytosine permease (2.A.39) family.</text>
</comment>
<keyword evidence="5 9" id="KW-1133">Transmembrane helix</keyword>
<dbReference type="STRING" id="1306406.J116_000210"/>
<reference evidence="10 11" key="1">
    <citation type="journal article" date="2013" name="Genome Announc.">
        <title>Genome Sequence of Streptomyces violaceusniger Strain SPC6, a Halotolerant Streptomycete That Exhibits Rapid Growth and Development.</title>
        <authorList>
            <person name="Chen X."/>
            <person name="Zhang B."/>
            <person name="Zhang W."/>
            <person name="Wu X."/>
            <person name="Zhang M."/>
            <person name="Chen T."/>
            <person name="Liu G."/>
            <person name="Dyson P."/>
        </authorList>
    </citation>
    <scope>NUCLEOTIDE SEQUENCE [LARGE SCALE GENOMIC DNA]</scope>
    <source>
        <strain evidence="10 11">SPC6</strain>
    </source>
</reference>
<dbReference type="InterPro" id="IPR026030">
    <property type="entry name" value="Pur-cyt_permease_Fcy2/21/22"/>
</dbReference>
<evidence type="ECO:0000256" key="2">
    <source>
        <dbReference type="ARBA" id="ARBA00008974"/>
    </source>
</evidence>
<evidence type="ECO:0000256" key="1">
    <source>
        <dbReference type="ARBA" id="ARBA00004141"/>
    </source>
</evidence>
<dbReference type="PANTHER" id="PTHR31806:SF1">
    <property type="entry name" value="PURINE-CYTOSINE PERMEASE FCY2-RELATED"/>
    <property type="match status" value="1"/>
</dbReference>
<dbReference type="EMBL" id="ASHX02000001">
    <property type="protein sequence ID" value="OEJ93148.1"/>
    <property type="molecule type" value="Genomic_DNA"/>
</dbReference>
<keyword evidence="6 7" id="KW-0472">Membrane</keyword>
<sequence length="531" mass="54046">MASTIPDPQPLDGPPGPPAQADPTPPSEPPAQPGPATRPQPPGPVGGPSPADGPTSPSAAPPHSPSASGRAGRIEAHGIDPIPDAERRGRPRDLFSVWAAANVNYLSLVIGGALVLMGLSVGQALGVLVVGNLFWLLTGFLATSGPAAGAPSEVITRAMYGVIGNRVNNAIGGWLVSVCYFALNLAAAASAAFALVEMAGVTAGTGVKVAVIVVIAALTLAISVYGHATIMKLYLPITLALAAAFAVVAVAVVRRADFSYQPAEPLTGPDLWAVLIAGTALTASGPLSYTTSADFSRYLPRTASRVSITLWTALGAFVPSVAVSSLGVLAATTVDMTDPQSALQQILPSWFTPVFLLALVLGTVSINALTAYSAGLALQAVGLRVRRSVSVLLDGAVAVALTLYGLLVSDFLDTVSNALQVIVVLIGPLMAVYATDIVLRRCRYDGAALADESPRSPFWYSRGVNRAGALALTSGVVAASLCVNTLYPGPVAATLGGVDLSLPAGMAVSAVLYAILMRADRAVRAARSPVS</sequence>
<evidence type="ECO:0000256" key="8">
    <source>
        <dbReference type="SAM" id="MobiDB-lite"/>
    </source>
</evidence>
<dbReference type="InterPro" id="IPR001248">
    <property type="entry name" value="Pur-cyt_permease"/>
</dbReference>
<feature type="transmembrane region" description="Helical" evidence="9">
    <location>
        <begin position="467"/>
        <end position="487"/>
    </location>
</feature>
<proteinExistence type="inferred from homology"/>
<protein>
    <submittedName>
        <fullName evidence="10">Nitrate reductase</fullName>
    </submittedName>
</protein>
<evidence type="ECO:0000256" key="9">
    <source>
        <dbReference type="SAM" id="Phobius"/>
    </source>
</evidence>
<dbReference type="GO" id="GO:0005886">
    <property type="term" value="C:plasma membrane"/>
    <property type="evidence" value="ECO:0007669"/>
    <property type="project" value="TreeGrafter"/>
</dbReference>
<name>A0A1D3DLE5_9ACTN</name>
<feature type="transmembrane region" description="Helical" evidence="9">
    <location>
        <begin position="233"/>
        <end position="251"/>
    </location>
</feature>
<dbReference type="GO" id="GO:0022857">
    <property type="term" value="F:transmembrane transporter activity"/>
    <property type="evidence" value="ECO:0007669"/>
    <property type="project" value="InterPro"/>
</dbReference>
<feature type="transmembrane region" description="Helical" evidence="9">
    <location>
        <begin position="207"/>
        <end position="226"/>
    </location>
</feature>
<feature type="transmembrane region" description="Helical" evidence="9">
    <location>
        <begin position="310"/>
        <end position="334"/>
    </location>
</feature>
<dbReference type="Gene3D" id="1.10.4160.10">
    <property type="entry name" value="Hydantoin permease"/>
    <property type="match status" value="1"/>
</dbReference>
<dbReference type="PANTHER" id="PTHR31806">
    <property type="entry name" value="PURINE-CYTOSINE PERMEASE FCY2-RELATED"/>
    <property type="match status" value="1"/>
</dbReference>
<evidence type="ECO:0000256" key="3">
    <source>
        <dbReference type="ARBA" id="ARBA00022448"/>
    </source>
</evidence>
<feature type="transmembrane region" description="Helical" evidence="9">
    <location>
        <begin position="97"/>
        <end position="119"/>
    </location>
</feature>
<keyword evidence="11" id="KW-1185">Reference proteome</keyword>
<evidence type="ECO:0000256" key="7">
    <source>
        <dbReference type="PIRNR" id="PIRNR002744"/>
    </source>
</evidence>
<dbReference type="Proteomes" id="UP000095329">
    <property type="component" value="Unassembled WGS sequence"/>
</dbReference>